<proteinExistence type="predicted"/>
<protein>
    <submittedName>
        <fullName evidence="1">Uncharacterized protein</fullName>
    </submittedName>
</protein>
<reference evidence="1" key="1">
    <citation type="submission" date="2022-02" db="EMBL/GenBank/DDBJ databases">
        <title>Plant Genome Project.</title>
        <authorList>
            <person name="Zhang R.-G."/>
        </authorList>
    </citation>
    <scope>NUCLEOTIDE SEQUENCE</scope>
    <source>
        <strain evidence="1">AT1</strain>
    </source>
</reference>
<organism evidence="1 2">
    <name type="scientific">Rhododendron molle</name>
    <name type="common">Chinese azalea</name>
    <name type="synonym">Azalea mollis</name>
    <dbReference type="NCBI Taxonomy" id="49168"/>
    <lineage>
        <taxon>Eukaryota</taxon>
        <taxon>Viridiplantae</taxon>
        <taxon>Streptophyta</taxon>
        <taxon>Embryophyta</taxon>
        <taxon>Tracheophyta</taxon>
        <taxon>Spermatophyta</taxon>
        <taxon>Magnoliopsida</taxon>
        <taxon>eudicotyledons</taxon>
        <taxon>Gunneridae</taxon>
        <taxon>Pentapetalae</taxon>
        <taxon>asterids</taxon>
        <taxon>Ericales</taxon>
        <taxon>Ericaceae</taxon>
        <taxon>Ericoideae</taxon>
        <taxon>Rhodoreae</taxon>
        <taxon>Rhododendron</taxon>
    </lineage>
</organism>
<dbReference type="EMBL" id="CM046389">
    <property type="protein sequence ID" value="KAI8567157.1"/>
    <property type="molecule type" value="Genomic_DNA"/>
</dbReference>
<gene>
    <name evidence="1" type="ORF">RHMOL_Rhmol02G0098500</name>
</gene>
<dbReference type="Proteomes" id="UP001062846">
    <property type="component" value="Chromosome 2"/>
</dbReference>
<sequence length="143" mass="15522">MPPAEPGPGTSTRVIAWCVKICMIANIPPESADEVFVLAASLKGKKNNVTETLKVAFSDLAKLKQSASSSNSRKREISPKQHSLPSGKMSLVNEISKRLVPLCSPKLSLNCHIGRSTSNVGNRILEFSVHWEAHPPVLTILRV</sequence>
<name>A0ACC0PN63_RHOML</name>
<evidence type="ECO:0000313" key="1">
    <source>
        <dbReference type="EMBL" id="KAI8567157.1"/>
    </source>
</evidence>
<accession>A0ACC0PN63</accession>
<evidence type="ECO:0000313" key="2">
    <source>
        <dbReference type="Proteomes" id="UP001062846"/>
    </source>
</evidence>
<keyword evidence="2" id="KW-1185">Reference proteome</keyword>
<comment type="caution">
    <text evidence="1">The sequence shown here is derived from an EMBL/GenBank/DDBJ whole genome shotgun (WGS) entry which is preliminary data.</text>
</comment>